<feature type="domain" description="Cyclin-like" evidence="8">
    <location>
        <begin position="62"/>
        <end position="153"/>
    </location>
</feature>
<dbReference type="InterPro" id="IPR006671">
    <property type="entry name" value="Cyclin_N"/>
</dbReference>
<protein>
    <recommendedName>
        <fullName evidence="2">Cyclin-H</fullName>
    </recommendedName>
</protein>
<organism evidence="9">
    <name type="scientific">Hirondellea gigas</name>
    <dbReference type="NCBI Taxonomy" id="1518452"/>
    <lineage>
        <taxon>Eukaryota</taxon>
        <taxon>Metazoa</taxon>
        <taxon>Ecdysozoa</taxon>
        <taxon>Arthropoda</taxon>
        <taxon>Crustacea</taxon>
        <taxon>Multicrustacea</taxon>
        <taxon>Malacostraca</taxon>
        <taxon>Eumalacostraca</taxon>
        <taxon>Peracarida</taxon>
        <taxon>Amphipoda</taxon>
        <taxon>Amphilochidea</taxon>
        <taxon>Lysianassida</taxon>
        <taxon>Lysianassidira</taxon>
        <taxon>Lysianassoidea</taxon>
        <taxon>Lysianassidae</taxon>
        <taxon>Hirondellea</taxon>
    </lineage>
</organism>
<evidence type="ECO:0000256" key="1">
    <source>
        <dbReference type="ARBA" id="ARBA00008638"/>
    </source>
</evidence>
<dbReference type="GO" id="GO:0006357">
    <property type="term" value="P:regulation of transcription by RNA polymerase II"/>
    <property type="evidence" value="ECO:0007669"/>
    <property type="project" value="InterPro"/>
</dbReference>
<dbReference type="SMART" id="SM00385">
    <property type="entry name" value="CYCLIN"/>
    <property type="match status" value="1"/>
</dbReference>
<dbReference type="InterPro" id="IPR027081">
    <property type="entry name" value="CyclinH/Ccl1"/>
</dbReference>
<dbReference type="EMBL" id="IACF01002284">
    <property type="protein sequence ID" value="LAB67944.1"/>
    <property type="molecule type" value="mRNA"/>
</dbReference>
<dbReference type="Gene3D" id="1.10.472.10">
    <property type="entry name" value="Cyclin-like"/>
    <property type="match status" value="2"/>
</dbReference>
<evidence type="ECO:0000256" key="4">
    <source>
        <dbReference type="ARBA" id="ARBA00023306"/>
    </source>
</evidence>
<comment type="function">
    <text evidence="5">Regulates CDK7, the catalytic subunit of the CDK-activating kinase (CAK) enzymatic complex. CAK activates the cyclin-associated kinases CDK1, CDK2, CDK4 and CDK6 by threonine phosphorylation. CAK complexed to the core-TFIIH basal transcription factor activates RNA polymerase II by serine phosphorylation of the repetitive C-terminal domain (CTD) of its large subunit (POLR2A), allowing its escape from the promoter and elongation of the transcripts. Involved in cell cycle control and in RNA transcription by RNA polymerase II. Its expression and activity are constant throughout the cell cycle.</text>
</comment>
<dbReference type="FunFam" id="1.10.472.10:FF:000029">
    <property type="entry name" value="Cyclin h"/>
    <property type="match status" value="1"/>
</dbReference>
<dbReference type="GO" id="GO:0006351">
    <property type="term" value="P:DNA-templated transcription"/>
    <property type="evidence" value="ECO:0007669"/>
    <property type="project" value="InterPro"/>
</dbReference>
<evidence type="ECO:0000256" key="7">
    <source>
        <dbReference type="RuleBase" id="RU000383"/>
    </source>
</evidence>
<dbReference type="Pfam" id="PF16899">
    <property type="entry name" value="Cyclin_C_2"/>
    <property type="match status" value="1"/>
</dbReference>
<keyword evidence="4" id="KW-0131">Cell cycle</keyword>
<dbReference type="NCBIfam" id="TIGR00569">
    <property type="entry name" value="ccl1"/>
    <property type="match status" value="1"/>
</dbReference>
<dbReference type="GO" id="GO:0070985">
    <property type="term" value="C:transcription factor TFIIK complex"/>
    <property type="evidence" value="ECO:0007669"/>
    <property type="project" value="InterPro"/>
</dbReference>
<comment type="subunit">
    <text evidence="6">Associates primarily with CDK7 and MAT1 to form the CAK complex. CAK can further associate with the core-TFIIH to form the TFIIH basal transcription factor.</text>
</comment>
<dbReference type="CDD" id="cd20524">
    <property type="entry name" value="CYCLIN_CCNH_rpt1"/>
    <property type="match status" value="1"/>
</dbReference>
<evidence type="ECO:0000313" key="9">
    <source>
        <dbReference type="EMBL" id="LAB67944.1"/>
    </source>
</evidence>
<dbReference type="InterPro" id="IPR043198">
    <property type="entry name" value="Cyclin/Ssn8"/>
</dbReference>
<dbReference type="PANTHER" id="PTHR10026">
    <property type="entry name" value="CYCLIN"/>
    <property type="match status" value="1"/>
</dbReference>
<accession>A0A2P2I1N3</accession>
<dbReference type="SUPFAM" id="SSF47954">
    <property type="entry name" value="Cyclin-like"/>
    <property type="match status" value="2"/>
</dbReference>
<name>A0A2P2I1N3_9CRUS</name>
<evidence type="ECO:0000256" key="2">
    <source>
        <dbReference type="ARBA" id="ARBA00019496"/>
    </source>
</evidence>
<dbReference type="InterPro" id="IPR031658">
    <property type="entry name" value="Cyclin_C_2"/>
</dbReference>
<dbReference type="InterPro" id="IPR036915">
    <property type="entry name" value="Cyclin-like_sf"/>
</dbReference>
<sequence>MYGSSTQYKSWTFKSDSDLTNLRKEANQNYIEKFRANRPDEECWSHFLTPSEELLMVRDYVWKLSQFCLDFQDPRESRIRMPVPVTTTATHYFLRYYLYNSVMDHHPSYIMHTCVYLACKIEEFYVTINDYVANVVGEHAHKQLVATAILNSELQTIQELQFHLIVHQPYRPVEGLIIDLKTRYPALQDAESLRPAVEEFLERVHHTDAILHYSPSQLALAAVTTAASKLGQNLDSYVTDILFKTSPDMLKTLIDAVRKIKRFVRNSENRGSPSTIAELERKLTQCRNPVNDPKTEEYRLNQARIEQDDEDFGPIVSSVAVDGITDPTADAENNANTDDGVEVLDTTHNNEAKHDHNTDAITVVDDDDGTVATVQHHSHTSDSSSGVVAESVSERRLLAREHQIRQQKQLQDIMPLHWRSDEFDNFENSNIVGGVMGVGLGVKNAGGIVTDGGVIDDDDDE</sequence>
<dbReference type="GO" id="GO:0016538">
    <property type="term" value="F:cyclin-dependent protein serine/threonine kinase regulator activity"/>
    <property type="evidence" value="ECO:0007669"/>
    <property type="project" value="InterPro"/>
</dbReference>
<dbReference type="AlphaFoldDB" id="A0A2P2I1N3"/>
<evidence type="ECO:0000256" key="5">
    <source>
        <dbReference type="ARBA" id="ARBA00025343"/>
    </source>
</evidence>
<dbReference type="CDD" id="cd20525">
    <property type="entry name" value="CYCLIN_CCNH_rpt2"/>
    <property type="match status" value="1"/>
</dbReference>
<comment type="similarity">
    <text evidence="1">Belongs to the cyclin family. Cyclin C subfamily.</text>
</comment>
<keyword evidence="3 7" id="KW-0195">Cyclin</keyword>
<dbReference type="InterPro" id="IPR013763">
    <property type="entry name" value="Cyclin-like_dom"/>
</dbReference>
<evidence type="ECO:0000259" key="8">
    <source>
        <dbReference type="SMART" id="SM00385"/>
    </source>
</evidence>
<evidence type="ECO:0000256" key="3">
    <source>
        <dbReference type="ARBA" id="ARBA00023127"/>
    </source>
</evidence>
<reference evidence="9" key="1">
    <citation type="journal article" date="2018" name="Biosci. Biotechnol. Biochem.">
        <title>Polysaccharide hydrolase of the hadal zone amphipods Hirondellea gigas.</title>
        <authorList>
            <person name="Kobayashi H."/>
            <person name="Nagahama T."/>
            <person name="Arai W."/>
            <person name="Sasagawa Y."/>
            <person name="Umeda M."/>
            <person name="Hayashi T."/>
            <person name="Nikaido I."/>
            <person name="Watanabe H."/>
            <person name="Oguri K."/>
            <person name="Kitazato H."/>
            <person name="Fujioka K."/>
            <person name="Kido Y."/>
            <person name="Takami H."/>
        </authorList>
    </citation>
    <scope>NUCLEOTIDE SEQUENCE</scope>
    <source>
        <tissue evidence="9">Whole body</tissue>
    </source>
</reference>
<dbReference type="Pfam" id="PF00134">
    <property type="entry name" value="Cyclin_N"/>
    <property type="match status" value="1"/>
</dbReference>
<proteinExistence type="evidence at transcript level"/>
<evidence type="ECO:0000256" key="6">
    <source>
        <dbReference type="ARBA" id="ARBA00026042"/>
    </source>
</evidence>